<dbReference type="AlphaFoldDB" id="A0A9D1CNZ4"/>
<dbReference type="EMBL" id="DVFN01000068">
    <property type="protein sequence ID" value="HIQ69588.1"/>
    <property type="molecule type" value="Genomic_DNA"/>
</dbReference>
<gene>
    <name evidence="2" type="ORF">IAA67_04565</name>
</gene>
<dbReference type="Pfam" id="PF12010">
    <property type="entry name" value="DUF3502"/>
    <property type="match status" value="1"/>
</dbReference>
<dbReference type="Proteomes" id="UP000886874">
    <property type="component" value="Unassembled WGS sequence"/>
</dbReference>
<organism evidence="2 3">
    <name type="scientific">Candidatus Avoscillospira stercorigallinarum</name>
    <dbReference type="NCBI Taxonomy" id="2840708"/>
    <lineage>
        <taxon>Bacteria</taxon>
        <taxon>Bacillati</taxon>
        <taxon>Bacillota</taxon>
        <taxon>Clostridia</taxon>
        <taxon>Eubacteriales</taxon>
        <taxon>Oscillospiraceae</taxon>
        <taxon>Oscillospiraceae incertae sedis</taxon>
        <taxon>Candidatus Avoscillospira</taxon>
    </lineage>
</organism>
<sequence>MPLINGCVDIDTVLPEFQAALKDAGIDDIIACKQEQLDAWLASNNG</sequence>
<evidence type="ECO:0000259" key="1">
    <source>
        <dbReference type="Pfam" id="PF12010"/>
    </source>
</evidence>
<dbReference type="InterPro" id="IPR022627">
    <property type="entry name" value="DUF3502"/>
</dbReference>
<comment type="caution">
    <text evidence="2">The sequence shown here is derived from an EMBL/GenBank/DDBJ whole genome shotgun (WGS) entry which is preliminary data.</text>
</comment>
<feature type="domain" description="DUF3502" evidence="1">
    <location>
        <begin position="2"/>
        <end position="42"/>
    </location>
</feature>
<protein>
    <submittedName>
        <fullName evidence="2">DUF3502 domain-containing protein</fullName>
    </submittedName>
</protein>
<reference evidence="2" key="1">
    <citation type="submission" date="2020-10" db="EMBL/GenBank/DDBJ databases">
        <authorList>
            <person name="Gilroy R."/>
        </authorList>
    </citation>
    <scope>NUCLEOTIDE SEQUENCE</scope>
    <source>
        <strain evidence="2">ChiSjej2B20-13462</strain>
    </source>
</reference>
<evidence type="ECO:0000313" key="3">
    <source>
        <dbReference type="Proteomes" id="UP000886874"/>
    </source>
</evidence>
<reference evidence="2" key="2">
    <citation type="journal article" date="2021" name="PeerJ">
        <title>Extensive microbial diversity within the chicken gut microbiome revealed by metagenomics and culture.</title>
        <authorList>
            <person name="Gilroy R."/>
            <person name="Ravi A."/>
            <person name="Getino M."/>
            <person name="Pursley I."/>
            <person name="Horton D.L."/>
            <person name="Alikhan N.F."/>
            <person name="Baker D."/>
            <person name="Gharbi K."/>
            <person name="Hall N."/>
            <person name="Watson M."/>
            <person name="Adriaenssens E.M."/>
            <person name="Foster-Nyarko E."/>
            <person name="Jarju S."/>
            <person name="Secka A."/>
            <person name="Antonio M."/>
            <person name="Oren A."/>
            <person name="Chaudhuri R.R."/>
            <person name="La Ragione R."/>
            <person name="Hildebrand F."/>
            <person name="Pallen M.J."/>
        </authorList>
    </citation>
    <scope>NUCLEOTIDE SEQUENCE</scope>
    <source>
        <strain evidence="2">ChiSjej2B20-13462</strain>
    </source>
</reference>
<evidence type="ECO:0000313" key="2">
    <source>
        <dbReference type="EMBL" id="HIQ69588.1"/>
    </source>
</evidence>
<name>A0A9D1CNZ4_9FIRM</name>
<proteinExistence type="predicted"/>
<accession>A0A9D1CNZ4</accession>